<evidence type="ECO:0000313" key="2">
    <source>
        <dbReference type="Proteomes" id="UP000034022"/>
    </source>
</evidence>
<dbReference type="Proteomes" id="UP000034022">
    <property type="component" value="Unassembled WGS sequence"/>
</dbReference>
<sequence length="162" mass="18676">MCGGAGFKIKNIPESELKKYYSPELIKRFKDAGKIESFFWQKNAVLPVAEKNGTRLMIWGNKDKDIRLPKTGWAREESLKEGKWDYLHPEVVDIPIEDGYEKKTKFKLPSGTKGIVVQKGEDSRVYMITREASQEYQKETGHDCELLGEKIDYSKILSEVKK</sequence>
<dbReference type="AlphaFoldDB" id="A0A0G0JTG9"/>
<comment type="caution">
    <text evidence="1">The sequence shown here is derived from an EMBL/GenBank/DDBJ whole genome shotgun (WGS) entry which is preliminary data.</text>
</comment>
<protein>
    <submittedName>
        <fullName evidence="1">Uncharacterized protein</fullName>
    </submittedName>
</protein>
<accession>A0A0G0JTG9</accession>
<reference evidence="1 2" key="1">
    <citation type="journal article" date="2015" name="Nature">
        <title>rRNA introns, odd ribosomes, and small enigmatic genomes across a large radiation of phyla.</title>
        <authorList>
            <person name="Brown C.T."/>
            <person name="Hug L.A."/>
            <person name="Thomas B.C."/>
            <person name="Sharon I."/>
            <person name="Castelle C.J."/>
            <person name="Singh A."/>
            <person name="Wilkins M.J."/>
            <person name="Williams K.H."/>
            <person name="Banfield J.F."/>
        </authorList>
    </citation>
    <scope>NUCLEOTIDE SEQUENCE [LARGE SCALE GENOMIC DNA]</scope>
</reference>
<dbReference type="EMBL" id="LBUU01000003">
    <property type="protein sequence ID" value="KKQ70783.1"/>
    <property type="molecule type" value="Genomic_DNA"/>
</dbReference>
<name>A0A0G0JTG9_9BACT</name>
<evidence type="ECO:0000313" key="1">
    <source>
        <dbReference type="EMBL" id="KKQ70783.1"/>
    </source>
</evidence>
<proteinExistence type="predicted"/>
<gene>
    <name evidence="1" type="ORF">US91_C0003G0113</name>
</gene>
<organism evidence="1 2">
    <name type="scientific">Candidatus Falkowbacteria bacterium GW2011_GWE1_38_31</name>
    <dbReference type="NCBI Taxonomy" id="1618638"/>
    <lineage>
        <taxon>Bacteria</taxon>
        <taxon>Candidatus Falkowiibacteriota</taxon>
    </lineage>
</organism>